<dbReference type="EMBL" id="CM042891">
    <property type="protein sequence ID" value="KAI4304081.1"/>
    <property type="molecule type" value="Genomic_DNA"/>
</dbReference>
<proteinExistence type="predicted"/>
<comment type="caution">
    <text evidence="1">The sequence shown here is derived from an EMBL/GenBank/DDBJ whole genome shotgun (WGS) entry which is preliminary data.</text>
</comment>
<protein>
    <submittedName>
        <fullName evidence="1">Uncharacterized protein</fullName>
    </submittedName>
</protein>
<gene>
    <name evidence="1" type="ORF">MLD38_039641</name>
</gene>
<evidence type="ECO:0000313" key="2">
    <source>
        <dbReference type="Proteomes" id="UP001057402"/>
    </source>
</evidence>
<evidence type="ECO:0000313" key="1">
    <source>
        <dbReference type="EMBL" id="KAI4304081.1"/>
    </source>
</evidence>
<reference evidence="2" key="1">
    <citation type="journal article" date="2023" name="Front. Plant Sci.">
        <title>Chromosomal-level genome assembly of Melastoma candidum provides insights into trichome evolution.</title>
        <authorList>
            <person name="Zhong Y."/>
            <person name="Wu W."/>
            <person name="Sun C."/>
            <person name="Zou P."/>
            <person name="Liu Y."/>
            <person name="Dai S."/>
            <person name="Zhou R."/>
        </authorList>
    </citation>
    <scope>NUCLEOTIDE SEQUENCE [LARGE SCALE GENOMIC DNA]</scope>
</reference>
<organism evidence="1 2">
    <name type="scientific">Melastoma candidum</name>
    <dbReference type="NCBI Taxonomy" id="119954"/>
    <lineage>
        <taxon>Eukaryota</taxon>
        <taxon>Viridiplantae</taxon>
        <taxon>Streptophyta</taxon>
        <taxon>Embryophyta</taxon>
        <taxon>Tracheophyta</taxon>
        <taxon>Spermatophyta</taxon>
        <taxon>Magnoliopsida</taxon>
        <taxon>eudicotyledons</taxon>
        <taxon>Gunneridae</taxon>
        <taxon>Pentapetalae</taxon>
        <taxon>rosids</taxon>
        <taxon>malvids</taxon>
        <taxon>Myrtales</taxon>
        <taxon>Melastomataceae</taxon>
        <taxon>Melastomatoideae</taxon>
        <taxon>Melastomateae</taxon>
        <taxon>Melastoma</taxon>
    </lineage>
</organism>
<dbReference type="Proteomes" id="UP001057402">
    <property type="component" value="Chromosome 12"/>
</dbReference>
<sequence>MIYLEGQRPTFRIKLKSCSPNLKELIEEYWDPQSLVRPTFSEITVRLDKIAMNCSRQGWWKDTFKLPWK</sequence>
<accession>A0ACB9L3V6</accession>
<keyword evidence="2" id="KW-1185">Reference proteome</keyword>
<name>A0ACB9L3V6_9MYRT</name>